<evidence type="ECO:0000256" key="1">
    <source>
        <dbReference type="SAM" id="MobiDB-lite"/>
    </source>
</evidence>
<accession>A0A512CE89</accession>
<feature type="transmembrane region" description="Helical" evidence="2">
    <location>
        <begin position="31"/>
        <end position="48"/>
    </location>
</feature>
<evidence type="ECO:0000313" key="3">
    <source>
        <dbReference type="EMBL" id="GEO22524.1"/>
    </source>
</evidence>
<keyword evidence="2" id="KW-1133">Transmembrane helix</keyword>
<evidence type="ECO:0000313" key="4">
    <source>
        <dbReference type="Proteomes" id="UP000321301"/>
    </source>
</evidence>
<organism evidence="3 4">
    <name type="scientific">Cyclobacterium qasimii</name>
    <dbReference type="NCBI Taxonomy" id="1350429"/>
    <lineage>
        <taxon>Bacteria</taxon>
        <taxon>Pseudomonadati</taxon>
        <taxon>Bacteroidota</taxon>
        <taxon>Cytophagia</taxon>
        <taxon>Cytophagales</taxon>
        <taxon>Cyclobacteriaceae</taxon>
        <taxon>Cyclobacterium</taxon>
    </lineage>
</organism>
<dbReference type="Proteomes" id="UP000321301">
    <property type="component" value="Unassembled WGS sequence"/>
</dbReference>
<sequence length="79" mass="8971">MMNKPNNSRTLENGTKMITTNGAKNRSNMKIVLTIICSFPYLLNLLFLKYSDTRLFSVEEKSGPTDLAKVSFLIKIELI</sequence>
<dbReference type="AlphaFoldDB" id="A0A512CE89"/>
<name>A0A512CE89_9BACT</name>
<keyword evidence="2" id="KW-0812">Transmembrane</keyword>
<evidence type="ECO:0000256" key="2">
    <source>
        <dbReference type="SAM" id="Phobius"/>
    </source>
</evidence>
<dbReference type="EMBL" id="BJYV01000015">
    <property type="protein sequence ID" value="GEO22524.1"/>
    <property type="molecule type" value="Genomic_DNA"/>
</dbReference>
<keyword evidence="4" id="KW-1185">Reference proteome</keyword>
<proteinExistence type="predicted"/>
<keyword evidence="2" id="KW-0472">Membrane</keyword>
<comment type="caution">
    <text evidence="3">The sequence shown here is derived from an EMBL/GenBank/DDBJ whole genome shotgun (WGS) entry which is preliminary data.</text>
</comment>
<feature type="region of interest" description="Disordered" evidence="1">
    <location>
        <begin position="1"/>
        <end position="20"/>
    </location>
</feature>
<gene>
    <name evidence="3" type="ORF">CQA01_30580</name>
</gene>
<protein>
    <submittedName>
        <fullName evidence="3">Uncharacterized protein</fullName>
    </submittedName>
</protein>
<reference evidence="3 4" key="1">
    <citation type="submission" date="2019-07" db="EMBL/GenBank/DDBJ databases">
        <title>Whole genome shotgun sequence of Cyclobacterium qasimii NBRC 106168.</title>
        <authorList>
            <person name="Hosoyama A."/>
            <person name="Uohara A."/>
            <person name="Ohji S."/>
            <person name="Ichikawa N."/>
        </authorList>
    </citation>
    <scope>NUCLEOTIDE SEQUENCE [LARGE SCALE GENOMIC DNA]</scope>
    <source>
        <strain evidence="3 4">NBRC 106168</strain>
    </source>
</reference>